<dbReference type="Proteomes" id="UP000192042">
    <property type="component" value="Chromosome I"/>
</dbReference>
<evidence type="ECO:0000313" key="2">
    <source>
        <dbReference type="Proteomes" id="UP000192042"/>
    </source>
</evidence>
<evidence type="ECO:0000313" key="1">
    <source>
        <dbReference type="EMBL" id="SLM49975.1"/>
    </source>
</evidence>
<dbReference type="Pfam" id="PF10096">
    <property type="entry name" value="DUF2334"/>
    <property type="match status" value="1"/>
</dbReference>
<reference evidence="1 2" key="1">
    <citation type="submission" date="2017-03" db="EMBL/GenBank/DDBJ databases">
        <authorList>
            <person name="Afonso C.L."/>
            <person name="Miller P.J."/>
            <person name="Scott M.A."/>
            <person name="Spackman E."/>
            <person name="Goraichik I."/>
            <person name="Dimitrov K.M."/>
            <person name="Suarez D.L."/>
            <person name="Swayne D.E."/>
        </authorList>
    </citation>
    <scope>NUCLEOTIDE SEQUENCE [LARGE SCALE GENOMIC DNA]</scope>
    <source>
        <strain evidence="1">Genome sequencing of Nitrospira japonica strain NJ11</strain>
    </source>
</reference>
<dbReference type="GO" id="GO:0005975">
    <property type="term" value="P:carbohydrate metabolic process"/>
    <property type="evidence" value="ECO:0007669"/>
    <property type="project" value="InterPro"/>
</dbReference>
<dbReference type="EMBL" id="LT828648">
    <property type="protein sequence ID" value="SLM49975.1"/>
    <property type="molecule type" value="Genomic_DNA"/>
</dbReference>
<keyword evidence="2" id="KW-1185">Reference proteome</keyword>
<sequence>MHFCIRDDDTSFFTAPEDLERAYGEVTKHGPVSLAIIPFCRAGSSKGVPEKYRRRWSIHPLDENQALVDYLRDGIAAGRYEAMLHGYHHDQPDSQLEFADGRDLSERVRHGRAYLEDLLSAPVRVFVPPKNAIGKQGLHAIARERLNLGGVAGLRSGWSPFSPATWITWFRLRRWRARGGLGVPWILDLGDHKEIAGNPVTPSASLRLNECIFDQAIRVDGVFCAATHYWELDTSCQESGIATVREHLLRLIARASNDQKVVWRSVGDVVSSMES</sequence>
<dbReference type="AlphaFoldDB" id="A0A1W1IAG0"/>
<proteinExistence type="predicted"/>
<gene>
    <name evidence="1" type="ORF">NSJP_3808</name>
</gene>
<accession>A0A1W1IAG0</accession>
<evidence type="ECO:0008006" key="3">
    <source>
        <dbReference type="Google" id="ProtNLM"/>
    </source>
</evidence>
<protein>
    <recommendedName>
        <fullName evidence="3">Deacetylase</fullName>
    </recommendedName>
</protein>
<dbReference type="OrthoDB" id="2339428at2"/>
<dbReference type="InterPro" id="IPR018763">
    <property type="entry name" value="DUF2334"/>
</dbReference>
<dbReference type="SUPFAM" id="SSF88713">
    <property type="entry name" value="Glycoside hydrolase/deacetylase"/>
    <property type="match status" value="1"/>
</dbReference>
<dbReference type="InterPro" id="IPR011330">
    <property type="entry name" value="Glyco_hydro/deAcase_b/a-brl"/>
</dbReference>
<dbReference type="STRING" id="1325564.NSJP_3808"/>
<organism evidence="1 2">
    <name type="scientific">Nitrospira japonica</name>
    <dbReference type="NCBI Taxonomy" id="1325564"/>
    <lineage>
        <taxon>Bacteria</taxon>
        <taxon>Pseudomonadati</taxon>
        <taxon>Nitrospirota</taxon>
        <taxon>Nitrospiria</taxon>
        <taxon>Nitrospirales</taxon>
        <taxon>Nitrospiraceae</taxon>
        <taxon>Nitrospira</taxon>
    </lineage>
</organism>
<name>A0A1W1IAG0_9BACT</name>
<dbReference type="Gene3D" id="3.20.20.370">
    <property type="entry name" value="Glycoside hydrolase/deacetylase"/>
    <property type="match status" value="1"/>
</dbReference>
<dbReference type="KEGG" id="nja:NSJP_3808"/>
<dbReference type="RefSeq" id="WP_080888143.1">
    <property type="nucleotide sequence ID" value="NZ_LT828648.1"/>
</dbReference>